<feature type="transmembrane region" description="Helical" evidence="1">
    <location>
        <begin position="304"/>
        <end position="325"/>
    </location>
</feature>
<evidence type="ECO:0000256" key="1">
    <source>
        <dbReference type="SAM" id="Phobius"/>
    </source>
</evidence>
<organism evidence="3 4">
    <name type="scientific">Knoellia remsis</name>
    <dbReference type="NCBI Taxonomy" id="407159"/>
    <lineage>
        <taxon>Bacteria</taxon>
        <taxon>Bacillati</taxon>
        <taxon>Actinomycetota</taxon>
        <taxon>Actinomycetes</taxon>
        <taxon>Micrococcales</taxon>
        <taxon>Intrasporangiaceae</taxon>
        <taxon>Knoellia</taxon>
    </lineage>
</organism>
<proteinExistence type="predicted"/>
<dbReference type="Gene3D" id="3.10.20.90">
    <property type="entry name" value="Phosphatidylinositol 3-kinase Catalytic Subunit, Chain A, domain 1"/>
    <property type="match status" value="1"/>
</dbReference>
<keyword evidence="4" id="KW-1185">Reference proteome</keyword>
<keyword evidence="1" id="KW-0812">Transmembrane</keyword>
<dbReference type="Pfam" id="PF19053">
    <property type="entry name" value="EccD"/>
    <property type="match status" value="1"/>
</dbReference>
<feature type="transmembrane region" description="Helical" evidence="1">
    <location>
        <begin position="124"/>
        <end position="143"/>
    </location>
</feature>
<dbReference type="InterPro" id="IPR044049">
    <property type="entry name" value="EccD_transm"/>
</dbReference>
<feature type="domain" description="EccD-like transmembrane" evidence="2">
    <location>
        <begin position="126"/>
        <end position="444"/>
    </location>
</feature>
<feature type="transmembrane region" description="Helical" evidence="1">
    <location>
        <begin position="422"/>
        <end position="443"/>
    </location>
</feature>
<evidence type="ECO:0000259" key="2">
    <source>
        <dbReference type="Pfam" id="PF19053"/>
    </source>
</evidence>
<feature type="transmembrane region" description="Helical" evidence="1">
    <location>
        <begin position="228"/>
        <end position="249"/>
    </location>
</feature>
<dbReference type="AlphaFoldDB" id="A0A2T0UY23"/>
<keyword evidence="1" id="KW-0472">Membrane</keyword>
<evidence type="ECO:0000313" key="3">
    <source>
        <dbReference type="EMBL" id="PRY62833.1"/>
    </source>
</evidence>
<dbReference type="OrthoDB" id="3326149at2"/>
<gene>
    <name evidence="3" type="ORF">BCF74_10340</name>
</gene>
<dbReference type="RefSeq" id="WP_106296416.1">
    <property type="nucleotide sequence ID" value="NZ_PVTI01000003.1"/>
</dbReference>
<evidence type="ECO:0000313" key="4">
    <source>
        <dbReference type="Proteomes" id="UP000237822"/>
    </source>
</evidence>
<feature type="transmembrane region" description="Helical" evidence="1">
    <location>
        <begin position="388"/>
        <end position="410"/>
    </location>
</feature>
<reference evidence="3 4" key="1">
    <citation type="submission" date="2018-03" db="EMBL/GenBank/DDBJ databases">
        <title>Genomic Encyclopedia of Archaeal and Bacterial Type Strains, Phase II (KMG-II): from individual species to whole genera.</title>
        <authorList>
            <person name="Goeker M."/>
        </authorList>
    </citation>
    <scope>NUCLEOTIDE SEQUENCE [LARGE SCALE GENOMIC DNA]</scope>
    <source>
        <strain evidence="3 4">ATCC BAA-1496</strain>
    </source>
</reference>
<feature type="transmembrane region" description="Helical" evidence="1">
    <location>
        <begin position="362"/>
        <end position="382"/>
    </location>
</feature>
<protein>
    <submittedName>
        <fullName evidence="3">Type VII secretion integral membrane protein EccD</fullName>
    </submittedName>
</protein>
<accession>A0A2T0UY23</accession>
<feature type="transmembrane region" description="Helical" evidence="1">
    <location>
        <begin position="331"/>
        <end position="350"/>
    </location>
</feature>
<sequence length="450" mass="46029">MTASLTSAGSESATGYVRLTVHGASQRADVVLPADQPTALLVPRILELVDPSEGTEGRRFVLATLEGRVIAPAESLASAGVLDGTILRLTTTGEMPPEPLVHDLAETVESSDVPGRWEGSAKRAVVGLIGTAAVVAGLLQWSLTLAPDRAVWALAGSAVGLLLLAALVGRGSDPVAAAGPIALGGVSFVPFVALADGDSGVVRAVRVVVLLALVLLVLGVFTRQLRAAVTAAILGLALAGLWWGVWLLTGDNARTGAVLAVVVTFVVGTLPRLALNSAEIFRLDAMVAGDADVPRGDAGAAVAAAHWTLAAAVAVSSAFFGMAGWTLGRHGLADAWLAGVFVVSIVAWSLRARLFPLAAERLAMWGASVASLAGAAAGAVEFNLEHRGLLALGAVAIGLVVLVTPMLRLSDYNKALLRQLNARAEAVCVVASIPLVIGAFGVYRDLLETF</sequence>
<feature type="transmembrane region" description="Helical" evidence="1">
    <location>
        <begin position="201"/>
        <end position="221"/>
    </location>
</feature>
<dbReference type="Proteomes" id="UP000237822">
    <property type="component" value="Unassembled WGS sequence"/>
</dbReference>
<dbReference type="EMBL" id="PVTI01000003">
    <property type="protein sequence ID" value="PRY62833.1"/>
    <property type="molecule type" value="Genomic_DNA"/>
</dbReference>
<comment type="caution">
    <text evidence="3">The sequence shown here is derived from an EMBL/GenBank/DDBJ whole genome shotgun (WGS) entry which is preliminary data.</text>
</comment>
<feature type="transmembrane region" description="Helical" evidence="1">
    <location>
        <begin position="255"/>
        <end position="275"/>
    </location>
</feature>
<name>A0A2T0UY23_9MICO</name>
<feature type="transmembrane region" description="Helical" evidence="1">
    <location>
        <begin position="175"/>
        <end position="195"/>
    </location>
</feature>
<dbReference type="InterPro" id="IPR024962">
    <property type="entry name" value="YukD-like"/>
</dbReference>
<dbReference type="Pfam" id="PF08817">
    <property type="entry name" value="YukD"/>
    <property type="match status" value="1"/>
</dbReference>
<feature type="transmembrane region" description="Helical" evidence="1">
    <location>
        <begin position="149"/>
        <end position="168"/>
    </location>
</feature>
<keyword evidence="1" id="KW-1133">Transmembrane helix</keyword>